<evidence type="ECO:0000259" key="4">
    <source>
        <dbReference type="PROSITE" id="PS51015"/>
    </source>
</evidence>
<feature type="compositionally biased region" description="Polar residues" evidence="3">
    <location>
        <begin position="528"/>
        <end position="538"/>
    </location>
</feature>
<feature type="region of interest" description="Disordered" evidence="3">
    <location>
        <begin position="488"/>
        <end position="561"/>
    </location>
</feature>
<dbReference type="InterPro" id="IPR003105">
    <property type="entry name" value="SRA_YDG"/>
</dbReference>
<dbReference type="EMBL" id="ML976617">
    <property type="protein sequence ID" value="KAF1844198.1"/>
    <property type="molecule type" value="Genomic_DNA"/>
</dbReference>
<name>A0A9P4GDZ2_9PLEO</name>
<dbReference type="InterPro" id="IPR036987">
    <property type="entry name" value="SRA-YDG_sf"/>
</dbReference>
<dbReference type="InterPro" id="IPR015947">
    <property type="entry name" value="PUA-like_sf"/>
</dbReference>
<dbReference type="AlphaFoldDB" id="A0A9P4GDZ2"/>
<dbReference type="Proteomes" id="UP000800039">
    <property type="component" value="Unassembled WGS sequence"/>
</dbReference>
<dbReference type="Gene3D" id="2.30.280.10">
    <property type="entry name" value="SRA-YDG"/>
    <property type="match status" value="1"/>
</dbReference>
<dbReference type="RefSeq" id="XP_040786761.1">
    <property type="nucleotide sequence ID" value="XM_040926879.1"/>
</dbReference>
<dbReference type="GeneID" id="63844131"/>
<dbReference type="GO" id="GO:0005634">
    <property type="term" value="C:nucleus"/>
    <property type="evidence" value="ECO:0007669"/>
    <property type="project" value="UniProtKB-SubCell"/>
</dbReference>
<dbReference type="SUPFAM" id="SSF88697">
    <property type="entry name" value="PUA domain-like"/>
    <property type="match status" value="1"/>
</dbReference>
<evidence type="ECO:0000313" key="6">
    <source>
        <dbReference type="Proteomes" id="UP000800039"/>
    </source>
</evidence>
<evidence type="ECO:0000256" key="3">
    <source>
        <dbReference type="SAM" id="MobiDB-lite"/>
    </source>
</evidence>
<protein>
    <recommendedName>
        <fullName evidence="4">YDG domain-containing protein</fullName>
    </recommendedName>
</protein>
<accession>A0A9P4GDZ2</accession>
<dbReference type="PROSITE" id="PS51015">
    <property type="entry name" value="YDG"/>
    <property type="match status" value="1"/>
</dbReference>
<evidence type="ECO:0000256" key="2">
    <source>
        <dbReference type="PROSITE-ProRule" id="PRU00358"/>
    </source>
</evidence>
<comment type="subcellular location">
    <subcellularLocation>
        <location evidence="2">Nucleus</location>
    </subcellularLocation>
</comment>
<evidence type="ECO:0000256" key="1">
    <source>
        <dbReference type="ARBA" id="ARBA00023242"/>
    </source>
</evidence>
<comment type="caution">
    <text evidence="5">The sequence shown here is derived from an EMBL/GenBank/DDBJ whole genome shotgun (WGS) entry which is preliminary data.</text>
</comment>
<feature type="compositionally biased region" description="Polar residues" evidence="3">
    <location>
        <begin position="501"/>
        <end position="511"/>
    </location>
</feature>
<reference evidence="5" key="1">
    <citation type="submission" date="2020-01" db="EMBL/GenBank/DDBJ databases">
        <authorList>
            <consortium name="DOE Joint Genome Institute"/>
            <person name="Haridas S."/>
            <person name="Albert R."/>
            <person name="Binder M."/>
            <person name="Bloem J."/>
            <person name="Labutti K."/>
            <person name="Salamov A."/>
            <person name="Andreopoulos B."/>
            <person name="Baker S.E."/>
            <person name="Barry K."/>
            <person name="Bills G."/>
            <person name="Bluhm B.H."/>
            <person name="Cannon C."/>
            <person name="Castanera R."/>
            <person name="Culley D.E."/>
            <person name="Daum C."/>
            <person name="Ezra D."/>
            <person name="Gonzalez J.B."/>
            <person name="Henrissat B."/>
            <person name="Kuo A."/>
            <person name="Liang C."/>
            <person name="Lipzen A."/>
            <person name="Lutzoni F."/>
            <person name="Magnuson J."/>
            <person name="Mondo S."/>
            <person name="Nolan M."/>
            <person name="Ohm R."/>
            <person name="Pangilinan J."/>
            <person name="Park H.-J."/>
            <person name="Ramirez L."/>
            <person name="Alfaro M."/>
            <person name="Sun H."/>
            <person name="Tritt A."/>
            <person name="Yoshinaga Y."/>
            <person name="Zwiers L.-H."/>
            <person name="Turgeon B.G."/>
            <person name="Goodwin S.B."/>
            <person name="Spatafora J.W."/>
            <person name="Crous P.W."/>
            <person name="Grigoriev I.V."/>
        </authorList>
    </citation>
    <scope>NUCLEOTIDE SEQUENCE</scope>
    <source>
        <strain evidence="5">CBS 394.84</strain>
    </source>
</reference>
<evidence type="ECO:0000313" key="5">
    <source>
        <dbReference type="EMBL" id="KAF1844198.1"/>
    </source>
</evidence>
<feature type="compositionally biased region" description="Polar residues" evidence="3">
    <location>
        <begin position="334"/>
        <end position="345"/>
    </location>
</feature>
<feature type="domain" description="YDG" evidence="4">
    <location>
        <begin position="118"/>
        <end position="294"/>
    </location>
</feature>
<feature type="region of interest" description="Disordered" evidence="3">
    <location>
        <begin position="325"/>
        <end position="369"/>
    </location>
</feature>
<feature type="compositionally biased region" description="Pro residues" evidence="3">
    <location>
        <begin position="351"/>
        <end position="362"/>
    </location>
</feature>
<feature type="region of interest" description="Disordered" evidence="3">
    <location>
        <begin position="579"/>
        <end position="604"/>
    </location>
</feature>
<proteinExistence type="predicted"/>
<sequence length="756" mass="82958">MYTVTPPANDLSRPRLKQLATWIRDDLDLLVAREGPDVLRPDDVLILHEAFLALRQAHNITSSDLRATGIYRAVKDIAGVATRWPGRLCDDCDKIIAIWTAKFGPLNDLHPFLYGRGGRLEGIASTTEYSKEALLKRWAKTCPAKLHPKLSHRHGNLGFRAGAWWLNSLFAHHAGVVGIESIEGGITFDKHGAYALVLQGTGEVGASSEERFTYRCPLNDKGKFRLTAASAQSREPIRILRSHSTNSAWGPKAGIRYEGLFSVKGWSIRTAKTKDTVLGEWKEGDIVFEIRFERCDLVPMGEVTMHPTANEVDDYTEYKRLRKVHREDKHKDTTSSSIKSPQTAVKTAPTILPPQPTSPPSATPKRKSMFRRPNFDEESHVHFALDQDVISPMTIPNVEELGFGKGKGTLAVPAQHRRPTLNRTGPSPMDSRMRISPVNSKASSSAHTAVSTQSNIRDVAPWIDFEAQLMPPSPINLPPVIREESISPAFTNSSDKKDNPISATQRSQQRVSPIPPSARVESHKSDDFNNTTSYFSSTDTDKKDNQKPIPVPGRNPTAKVFDGVDEDAGDYFGIAGTTARAPSASEGPKTSKLLRHQRSSSNATRRILPSAPLRPLAAEIPLGPNDTAPLFPAIPIAKVDSLATLMLPKDESGDPFVSSLSTHLPVPLPVSLDTVIARPRAASSVTSTALPLGFVPDDTRRRRHDLVAAQNVGTMEELHGMEIKVAFRDPFSSSPLPRHTLRRQSSVGVAPDVVLD</sequence>
<organism evidence="5 6">
    <name type="scientific">Cucurbitaria berberidis CBS 394.84</name>
    <dbReference type="NCBI Taxonomy" id="1168544"/>
    <lineage>
        <taxon>Eukaryota</taxon>
        <taxon>Fungi</taxon>
        <taxon>Dikarya</taxon>
        <taxon>Ascomycota</taxon>
        <taxon>Pezizomycotina</taxon>
        <taxon>Dothideomycetes</taxon>
        <taxon>Pleosporomycetidae</taxon>
        <taxon>Pleosporales</taxon>
        <taxon>Pleosporineae</taxon>
        <taxon>Cucurbitariaceae</taxon>
        <taxon>Cucurbitaria</taxon>
    </lineage>
</organism>
<keyword evidence="1 2" id="KW-0539">Nucleus</keyword>
<keyword evidence="6" id="KW-1185">Reference proteome</keyword>
<dbReference type="OrthoDB" id="3244603at2759"/>
<gene>
    <name evidence="5" type="ORF">K460DRAFT_160168</name>
</gene>